<dbReference type="PROSITE" id="PS50164">
    <property type="entry name" value="GIY_YIG"/>
    <property type="match status" value="1"/>
</dbReference>
<feature type="domain" description="GIY-YIG" evidence="2">
    <location>
        <begin position="1"/>
        <end position="76"/>
    </location>
</feature>
<dbReference type="OrthoDB" id="9807770at2"/>
<protein>
    <submittedName>
        <fullName evidence="3">Endonuclease containing a URI domain protein</fullName>
    </submittedName>
</protein>
<dbReference type="PANTHER" id="PTHR34477:SF1">
    <property type="entry name" value="UPF0213 PROTEIN YHBQ"/>
    <property type="match status" value="1"/>
</dbReference>
<evidence type="ECO:0000313" key="4">
    <source>
        <dbReference type="Proteomes" id="UP000030012"/>
    </source>
</evidence>
<dbReference type="Gene3D" id="3.40.1440.10">
    <property type="entry name" value="GIY-YIG endonuclease"/>
    <property type="match status" value="1"/>
</dbReference>
<dbReference type="SUPFAM" id="SSF82771">
    <property type="entry name" value="GIY-YIG endonuclease"/>
    <property type="match status" value="1"/>
</dbReference>
<dbReference type="CDD" id="cd10456">
    <property type="entry name" value="GIY-YIG_UPF0213"/>
    <property type="match status" value="1"/>
</dbReference>
<reference evidence="3 4" key="1">
    <citation type="submission" date="2014-01" db="EMBL/GenBank/DDBJ databases">
        <title>Plasmidome dynamics in the species complex Clostridium novyi sensu lato converts strains of independent lineages into distinctly different pathogens.</title>
        <authorList>
            <person name="Skarin H."/>
            <person name="Segerman B."/>
        </authorList>
    </citation>
    <scope>NUCLEOTIDE SEQUENCE [LARGE SCALE GENOMIC DNA]</scope>
    <source>
        <strain evidence="3 4">4552</strain>
    </source>
</reference>
<evidence type="ECO:0000256" key="1">
    <source>
        <dbReference type="ARBA" id="ARBA00007435"/>
    </source>
</evidence>
<comment type="caution">
    <text evidence="3">The sequence shown here is derived from an EMBL/GenBank/DDBJ whole genome shotgun (WGS) entry which is preliminary data.</text>
</comment>
<proteinExistence type="inferred from homology"/>
<evidence type="ECO:0000259" key="2">
    <source>
        <dbReference type="PROSITE" id="PS50164"/>
    </source>
</evidence>
<dbReference type="Pfam" id="PF01541">
    <property type="entry name" value="GIY-YIG"/>
    <property type="match status" value="1"/>
</dbReference>
<evidence type="ECO:0000313" key="3">
    <source>
        <dbReference type="EMBL" id="KGM96190.1"/>
    </source>
</evidence>
<dbReference type="GO" id="GO:0004519">
    <property type="term" value="F:endonuclease activity"/>
    <property type="evidence" value="ECO:0007669"/>
    <property type="project" value="UniProtKB-KW"/>
</dbReference>
<dbReference type="PANTHER" id="PTHR34477">
    <property type="entry name" value="UPF0213 PROTEIN YHBQ"/>
    <property type="match status" value="1"/>
</dbReference>
<comment type="similarity">
    <text evidence="1">Belongs to the UPF0213 family.</text>
</comment>
<gene>
    <name evidence="3" type="ORF">Z968_07285</name>
</gene>
<dbReference type="RefSeq" id="WP_039255218.1">
    <property type="nucleotide sequence ID" value="NZ_JENJ01000026.1"/>
</dbReference>
<name>A0A0A0I9A8_CLONO</name>
<dbReference type="SMART" id="SM00465">
    <property type="entry name" value="GIYc"/>
    <property type="match status" value="1"/>
</dbReference>
<dbReference type="InterPro" id="IPR050190">
    <property type="entry name" value="UPF0213_domain"/>
</dbReference>
<organism evidence="3 4">
    <name type="scientific">Clostridium novyi A str. 4552</name>
    <dbReference type="NCBI Taxonomy" id="1444289"/>
    <lineage>
        <taxon>Bacteria</taxon>
        <taxon>Bacillati</taxon>
        <taxon>Bacillota</taxon>
        <taxon>Clostridia</taxon>
        <taxon>Eubacteriales</taxon>
        <taxon>Clostridiaceae</taxon>
        <taxon>Clostridium</taxon>
    </lineage>
</organism>
<keyword evidence="3" id="KW-0255">Endonuclease</keyword>
<dbReference type="InterPro" id="IPR035901">
    <property type="entry name" value="GIY-YIG_endonuc_sf"/>
</dbReference>
<accession>A0A0A0I9A8</accession>
<keyword evidence="3" id="KW-0540">Nuclease</keyword>
<dbReference type="AlphaFoldDB" id="A0A0A0I9A8"/>
<dbReference type="EMBL" id="JENJ01000026">
    <property type="protein sequence ID" value="KGM96190.1"/>
    <property type="molecule type" value="Genomic_DNA"/>
</dbReference>
<keyword evidence="3" id="KW-0378">Hydrolase</keyword>
<sequence length="82" mass="9818">MAYTYILECSDGTLYTGWTMDINKRVKTHNNGKGAKYTRARIPVVLKYYEKFDTKKEAMKREYEIKKFTRQKKLELIKKNSL</sequence>
<dbReference type="Proteomes" id="UP000030012">
    <property type="component" value="Unassembled WGS sequence"/>
</dbReference>
<dbReference type="InterPro" id="IPR000305">
    <property type="entry name" value="GIY-YIG_endonuc"/>
</dbReference>